<dbReference type="AlphaFoldDB" id="A0A310SHU2"/>
<keyword evidence="1" id="KW-0646">Protease inhibitor</keyword>
<accession>A0A310SHU2</accession>
<evidence type="ECO:0000256" key="1">
    <source>
        <dbReference type="ARBA" id="ARBA00022690"/>
    </source>
</evidence>
<dbReference type="Gene3D" id="4.10.410.10">
    <property type="entry name" value="Pancreatic trypsin inhibitor Kunitz domain"/>
    <property type="match status" value="1"/>
</dbReference>
<evidence type="ECO:0000259" key="5">
    <source>
        <dbReference type="PROSITE" id="PS50279"/>
    </source>
</evidence>
<keyword evidence="3" id="KW-1015">Disulfide bond</keyword>
<dbReference type="InterPro" id="IPR036880">
    <property type="entry name" value="Kunitz_BPTI_sf"/>
</dbReference>
<protein>
    <submittedName>
        <fullName evidence="6">Protease inhibitor 5</fullName>
    </submittedName>
</protein>
<evidence type="ECO:0000313" key="7">
    <source>
        <dbReference type="Proteomes" id="UP000250275"/>
    </source>
</evidence>
<keyword evidence="4" id="KW-0732">Signal</keyword>
<dbReference type="InterPro" id="IPR002223">
    <property type="entry name" value="Kunitz_BPTI"/>
</dbReference>
<feature type="chain" id="PRO_5016296806" evidence="4">
    <location>
        <begin position="25"/>
        <end position="81"/>
    </location>
</feature>
<dbReference type="EMBL" id="KQ759874">
    <property type="protein sequence ID" value="OAD62348.1"/>
    <property type="molecule type" value="Genomic_DNA"/>
</dbReference>
<evidence type="ECO:0000256" key="3">
    <source>
        <dbReference type="ARBA" id="ARBA00023157"/>
    </source>
</evidence>
<dbReference type="GO" id="GO:0005615">
    <property type="term" value="C:extracellular space"/>
    <property type="evidence" value="ECO:0007669"/>
    <property type="project" value="TreeGrafter"/>
</dbReference>
<dbReference type="GO" id="GO:0004867">
    <property type="term" value="F:serine-type endopeptidase inhibitor activity"/>
    <property type="evidence" value="ECO:0007669"/>
    <property type="project" value="UniProtKB-KW"/>
</dbReference>
<evidence type="ECO:0000256" key="2">
    <source>
        <dbReference type="ARBA" id="ARBA00022900"/>
    </source>
</evidence>
<dbReference type="PROSITE" id="PS00280">
    <property type="entry name" value="BPTI_KUNITZ_1"/>
    <property type="match status" value="1"/>
</dbReference>
<dbReference type="PRINTS" id="PR00759">
    <property type="entry name" value="BASICPTASE"/>
</dbReference>
<name>A0A310SHU2_9HYME</name>
<dbReference type="Pfam" id="PF00014">
    <property type="entry name" value="Kunitz_BPTI"/>
    <property type="match status" value="1"/>
</dbReference>
<evidence type="ECO:0000313" key="6">
    <source>
        <dbReference type="EMBL" id="OAD62348.1"/>
    </source>
</evidence>
<feature type="domain" description="BPTI/Kunitz inhibitor" evidence="5">
    <location>
        <begin position="30"/>
        <end position="80"/>
    </location>
</feature>
<keyword evidence="2" id="KW-0722">Serine protease inhibitor</keyword>
<sequence>MSCKSVTFLLVVLCCLSTIYYVSGEIGPECLLPLESGPCKAMIPRYGYNPATNQCEEFIYGGCRGNTNNFRSMDLCLESCS</sequence>
<reference evidence="6 7" key="1">
    <citation type="submission" date="2015-07" db="EMBL/GenBank/DDBJ databases">
        <title>The genome of Eufriesea mexicana.</title>
        <authorList>
            <person name="Pan H."/>
            <person name="Kapheim K."/>
        </authorList>
    </citation>
    <scope>NUCLEOTIDE SEQUENCE [LARGE SCALE GENOMIC DNA]</scope>
    <source>
        <strain evidence="6">0111107269</strain>
        <tissue evidence="6">Whole body</tissue>
    </source>
</reference>
<evidence type="ECO:0000256" key="4">
    <source>
        <dbReference type="SAM" id="SignalP"/>
    </source>
</evidence>
<dbReference type="FunFam" id="4.10.410.10:FF:000004">
    <property type="entry name" value="Tissue factor pathway inhibitor"/>
    <property type="match status" value="1"/>
</dbReference>
<dbReference type="PANTHER" id="PTHR10083:SF374">
    <property type="entry name" value="BPTI_KUNITZ INHIBITOR DOMAIN-CONTAINING PROTEIN"/>
    <property type="match status" value="1"/>
</dbReference>
<proteinExistence type="predicted"/>
<dbReference type="OrthoDB" id="4473401at2759"/>
<dbReference type="PROSITE" id="PS50279">
    <property type="entry name" value="BPTI_KUNITZ_2"/>
    <property type="match status" value="1"/>
</dbReference>
<dbReference type="SUPFAM" id="SSF57362">
    <property type="entry name" value="BPTI-like"/>
    <property type="match status" value="1"/>
</dbReference>
<feature type="signal peptide" evidence="4">
    <location>
        <begin position="1"/>
        <end position="24"/>
    </location>
</feature>
<dbReference type="InterPro" id="IPR050098">
    <property type="entry name" value="TFPI/VKTCI-like"/>
</dbReference>
<keyword evidence="7" id="KW-1185">Reference proteome</keyword>
<gene>
    <name evidence="6" type="ORF">WN48_07025</name>
</gene>
<dbReference type="InterPro" id="IPR020901">
    <property type="entry name" value="Prtase_inh_Kunz-CS"/>
</dbReference>
<dbReference type="SMART" id="SM00131">
    <property type="entry name" value="KU"/>
    <property type="match status" value="1"/>
</dbReference>
<dbReference type="PANTHER" id="PTHR10083">
    <property type="entry name" value="KUNITZ-TYPE PROTEASE INHIBITOR-RELATED"/>
    <property type="match status" value="1"/>
</dbReference>
<dbReference type="Proteomes" id="UP000250275">
    <property type="component" value="Unassembled WGS sequence"/>
</dbReference>
<dbReference type="CDD" id="cd00109">
    <property type="entry name" value="Kunitz-type"/>
    <property type="match status" value="1"/>
</dbReference>
<organism evidence="6 7">
    <name type="scientific">Eufriesea mexicana</name>
    <dbReference type="NCBI Taxonomy" id="516756"/>
    <lineage>
        <taxon>Eukaryota</taxon>
        <taxon>Metazoa</taxon>
        <taxon>Ecdysozoa</taxon>
        <taxon>Arthropoda</taxon>
        <taxon>Hexapoda</taxon>
        <taxon>Insecta</taxon>
        <taxon>Pterygota</taxon>
        <taxon>Neoptera</taxon>
        <taxon>Endopterygota</taxon>
        <taxon>Hymenoptera</taxon>
        <taxon>Apocrita</taxon>
        <taxon>Aculeata</taxon>
        <taxon>Apoidea</taxon>
        <taxon>Anthophila</taxon>
        <taxon>Apidae</taxon>
        <taxon>Eufriesea</taxon>
    </lineage>
</organism>